<accession>A0A2C8F4V2</accession>
<dbReference type="AlphaFoldDB" id="A0A2C8F4V2"/>
<dbReference type="Proteomes" id="UP000219215">
    <property type="component" value="Chromosome DPRO"/>
</dbReference>
<evidence type="ECO:0000259" key="1">
    <source>
        <dbReference type="Pfam" id="PF04296"/>
    </source>
</evidence>
<gene>
    <name evidence="2" type="ORF">DPRO_0744</name>
</gene>
<protein>
    <recommendedName>
        <fullName evidence="1">YlxR domain-containing protein</fullName>
    </recommendedName>
</protein>
<dbReference type="Pfam" id="PF04296">
    <property type="entry name" value="YlxR"/>
    <property type="match status" value="1"/>
</dbReference>
<organism evidence="2 3">
    <name type="scientific">Pseudodesulfovibrio profundus</name>
    <dbReference type="NCBI Taxonomy" id="57320"/>
    <lineage>
        <taxon>Bacteria</taxon>
        <taxon>Pseudomonadati</taxon>
        <taxon>Thermodesulfobacteriota</taxon>
        <taxon>Desulfovibrionia</taxon>
        <taxon>Desulfovibrionales</taxon>
        <taxon>Desulfovibrionaceae</taxon>
    </lineage>
</organism>
<dbReference type="OrthoDB" id="5518171at2"/>
<name>A0A2C8F4V2_9BACT</name>
<evidence type="ECO:0000313" key="2">
    <source>
        <dbReference type="EMBL" id="SOB57631.1"/>
    </source>
</evidence>
<dbReference type="InterPro" id="IPR035931">
    <property type="entry name" value="YlxR-like_sf"/>
</dbReference>
<dbReference type="KEGG" id="pprf:DPRO_0744"/>
<proteinExistence type="predicted"/>
<keyword evidence="3" id="KW-1185">Reference proteome</keyword>
<feature type="domain" description="YlxR" evidence="1">
    <location>
        <begin position="7"/>
        <end position="62"/>
    </location>
</feature>
<dbReference type="SUPFAM" id="SSF64376">
    <property type="entry name" value="YlxR-like"/>
    <property type="match status" value="1"/>
</dbReference>
<reference evidence="3" key="1">
    <citation type="submission" date="2017-09" db="EMBL/GenBank/DDBJ databases">
        <authorList>
            <person name="Regsiter A."/>
            <person name="William W."/>
        </authorList>
    </citation>
    <scope>NUCLEOTIDE SEQUENCE [LARGE SCALE GENOMIC DNA]</scope>
    <source>
        <strain evidence="3">500-1</strain>
    </source>
</reference>
<dbReference type="EMBL" id="LT907975">
    <property type="protein sequence ID" value="SOB57631.1"/>
    <property type="molecule type" value="Genomic_DNA"/>
</dbReference>
<sequence>MTHEPVRMCIVCRQRYPKGELDRYVCPDTAKELETDGPVPDPGKNRPGRGFYVCVQARCREHFPKMIKGLMKKRKGVFK</sequence>
<dbReference type="RefSeq" id="WP_097010845.1">
    <property type="nucleotide sequence ID" value="NZ_LT907975.1"/>
</dbReference>
<dbReference type="InterPro" id="IPR007393">
    <property type="entry name" value="YlxR_dom"/>
</dbReference>
<dbReference type="Gene3D" id="3.30.1230.10">
    <property type="entry name" value="YlxR-like"/>
    <property type="match status" value="1"/>
</dbReference>
<evidence type="ECO:0000313" key="3">
    <source>
        <dbReference type="Proteomes" id="UP000219215"/>
    </source>
</evidence>